<dbReference type="EMBL" id="CAKXAJ010026420">
    <property type="protein sequence ID" value="CAH2268226.1"/>
    <property type="molecule type" value="Genomic_DNA"/>
</dbReference>
<protein>
    <submittedName>
        <fullName evidence="3">Jg8229 protein</fullName>
    </submittedName>
</protein>
<dbReference type="AlphaFoldDB" id="A0A8S4SNG2"/>
<proteinExistence type="predicted"/>
<feature type="chain" id="PRO_5035747212" evidence="2">
    <location>
        <begin position="19"/>
        <end position="238"/>
    </location>
</feature>
<keyword evidence="4" id="KW-1185">Reference proteome</keyword>
<gene>
    <name evidence="3" type="primary">jg8229</name>
    <name evidence="3" type="ORF">PAEG_LOCUS26617</name>
</gene>
<keyword evidence="1" id="KW-0812">Transmembrane</keyword>
<organism evidence="3 4">
    <name type="scientific">Pararge aegeria aegeria</name>
    <dbReference type="NCBI Taxonomy" id="348720"/>
    <lineage>
        <taxon>Eukaryota</taxon>
        <taxon>Metazoa</taxon>
        <taxon>Ecdysozoa</taxon>
        <taxon>Arthropoda</taxon>
        <taxon>Hexapoda</taxon>
        <taxon>Insecta</taxon>
        <taxon>Pterygota</taxon>
        <taxon>Neoptera</taxon>
        <taxon>Endopterygota</taxon>
        <taxon>Lepidoptera</taxon>
        <taxon>Glossata</taxon>
        <taxon>Ditrysia</taxon>
        <taxon>Papilionoidea</taxon>
        <taxon>Nymphalidae</taxon>
        <taxon>Satyrinae</taxon>
        <taxon>Satyrini</taxon>
        <taxon>Parargina</taxon>
        <taxon>Pararge</taxon>
    </lineage>
</organism>
<evidence type="ECO:0000313" key="4">
    <source>
        <dbReference type="Proteomes" id="UP000838756"/>
    </source>
</evidence>
<comment type="caution">
    <text evidence="3">The sequence shown here is derived from an EMBL/GenBank/DDBJ whole genome shotgun (WGS) entry which is preliminary data.</text>
</comment>
<dbReference type="OrthoDB" id="10071013at2759"/>
<keyword evidence="1" id="KW-1133">Transmembrane helix</keyword>
<evidence type="ECO:0000256" key="1">
    <source>
        <dbReference type="SAM" id="Phobius"/>
    </source>
</evidence>
<accession>A0A8S4SNG2</accession>
<keyword evidence="1" id="KW-0472">Membrane</keyword>
<feature type="transmembrane region" description="Helical" evidence="1">
    <location>
        <begin position="191"/>
        <end position="213"/>
    </location>
</feature>
<feature type="signal peptide" evidence="2">
    <location>
        <begin position="1"/>
        <end position="18"/>
    </location>
</feature>
<keyword evidence="2" id="KW-0732">Signal</keyword>
<sequence length="238" mass="26648">MFKHLVICYIFFICLIRGKLIPPVNTETRTTFPIVSALSENNKNVMHKELSEAGSKTIINTVTLPSNDMALLNLEKNISVTKATSVVARKGVNYDDGIKSQEQKLPSDMPTLQVSNKTNKPDLVQKENTVLNKTIILGDDVQKLNITKIHKPLLVSSEAIEKIDKINNVNVDDNILSTKAHVVKAGSHPEIILPIVITILVVPMFAIVGYMALKRGQEAWNNRHYKRMDFLLDGMYND</sequence>
<dbReference type="Proteomes" id="UP000838756">
    <property type="component" value="Unassembled WGS sequence"/>
</dbReference>
<evidence type="ECO:0000256" key="2">
    <source>
        <dbReference type="SAM" id="SignalP"/>
    </source>
</evidence>
<reference evidence="3" key="1">
    <citation type="submission" date="2022-03" db="EMBL/GenBank/DDBJ databases">
        <authorList>
            <person name="Lindestad O."/>
        </authorList>
    </citation>
    <scope>NUCLEOTIDE SEQUENCE</scope>
</reference>
<name>A0A8S4SNG2_9NEOP</name>
<evidence type="ECO:0000313" key="3">
    <source>
        <dbReference type="EMBL" id="CAH2268226.1"/>
    </source>
</evidence>